<dbReference type="HOGENOM" id="CLU_454102_0_0_1"/>
<protein>
    <recommendedName>
        <fullName evidence="10">Hyccin</fullName>
    </recommendedName>
</protein>
<keyword evidence="4" id="KW-0963">Cytoplasm</keyword>
<feature type="compositionally biased region" description="Basic and acidic residues" evidence="7">
    <location>
        <begin position="362"/>
        <end position="391"/>
    </location>
</feature>
<evidence type="ECO:0000256" key="4">
    <source>
        <dbReference type="ARBA" id="ARBA00022490"/>
    </source>
</evidence>
<dbReference type="GO" id="GO:0046854">
    <property type="term" value="P:phosphatidylinositol phosphate biosynthetic process"/>
    <property type="evidence" value="ECO:0007669"/>
    <property type="project" value="TreeGrafter"/>
</dbReference>
<dbReference type="FunCoup" id="H2Z869">
    <property type="interactions" value="259"/>
</dbReference>
<dbReference type="PANTHER" id="PTHR31220">
    <property type="entry name" value="HYCCIN RELATED"/>
    <property type="match status" value="1"/>
</dbReference>
<dbReference type="OMA" id="SIYHEXF"/>
<dbReference type="PANTHER" id="PTHR31220:SF1">
    <property type="entry name" value="GH21176P"/>
    <property type="match status" value="1"/>
</dbReference>
<keyword evidence="3" id="KW-1003">Cell membrane</keyword>
<dbReference type="Proteomes" id="UP000007875">
    <property type="component" value="Unassembled WGS sequence"/>
</dbReference>
<evidence type="ECO:0000256" key="5">
    <source>
        <dbReference type="ARBA" id="ARBA00023136"/>
    </source>
</evidence>
<feature type="region of interest" description="Disordered" evidence="7">
    <location>
        <begin position="357"/>
        <end position="564"/>
    </location>
</feature>
<reference evidence="8" key="3">
    <citation type="submission" date="2025-09" db="UniProtKB">
        <authorList>
            <consortium name="Ensembl"/>
        </authorList>
    </citation>
    <scope>IDENTIFICATION</scope>
</reference>
<accession>H2Z869</accession>
<evidence type="ECO:0000256" key="6">
    <source>
        <dbReference type="ARBA" id="ARBA00034482"/>
    </source>
</evidence>
<evidence type="ECO:0000256" key="3">
    <source>
        <dbReference type="ARBA" id="ARBA00022475"/>
    </source>
</evidence>
<evidence type="ECO:0000313" key="8">
    <source>
        <dbReference type="Ensembl" id="ENSCSAVP00000013781.1"/>
    </source>
</evidence>
<feature type="compositionally biased region" description="Basic and acidic residues" evidence="7">
    <location>
        <begin position="538"/>
        <end position="549"/>
    </location>
</feature>
<evidence type="ECO:0008006" key="10">
    <source>
        <dbReference type="Google" id="ProtNLM"/>
    </source>
</evidence>
<dbReference type="InterPro" id="IPR018619">
    <property type="entry name" value="Hyccin"/>
</dbReference>
<feature type="compositionally biased region" description="Low complexity" evidence="7">
    <location>
        <begin position="405"/>
        <end position="423"/>
    </location>
</feature>
<dbReference type="GO" id="GO:0072659">
    <property type="term" value="P:protein localization to plasma membrane"/>
    <property type="evidence" value="ECO:0007669"/>
    <property type="project" value="TreeGrafter"/>
</dbReference>
<keyword evidence="9" id="KW-1185">Reference proteome</keyword>
<evidence type="ECO:0000256" key="1">
    <source>
        <dbReference type="ARBA" id="ARBA00004236"/>
    </source>
</evidence>
<comment type="similarity">
    <text evidence="6">Belongs to the Hyccin family.</text>
</comment>
<name>H2Z869_CIOSA</name>
<sequence length="601" mass="66857">MVTSFSKCQHEQVLKDWLSEFKSLPETSLAAYAKLAHEKDAVLVSFKSAVNSFQNESLVELVQPASHQLFEFYRSGNNDLKIHAISFFPALVGGYLLACSSKHENASKIKVSLGTCLLAIYNLVCEENEKENSDQNYEIEMPNLSNPSIYHDPMAYPFSEYTVNSSNHGRTFVKLPPMKSYLNIYPENRSEIMDVIMSCYADYVAIIPTTSLIQVCDMCLQIVSQAFPWHSNFLKVERTNDIRRVQITSSVMLSILRSVYFALYNGCRSYAISAIEAAKMRGCYEMCPKVQLFCNAVLNSTLQEDDQNLGNSPLGLPTLLTPILSRSSSSVSRHAVTAKSIKDHKWKHTSEEVSGDFTTSLHQDDDRLSTKDSTERPTTELDSTSKSDKHSVSPSKLLKSKLKKNLPNPSGEKSTKSSASISTSEKKSKKYQLPSPDDDEVRTRSPSGNSVEFRDLPNRSGSNRFSSASVPSLKQLSIEDSPDVKIEDGRVPKSESVHDGPQLKVTTDTKNLSPNPSHDTDSPKVTTKKSKGKMLRKSSKDSDSKDFFSHLKRSGSKKGAEAKLSNPDIVVTRVPESLPLLYSNEANDLNDYDAKSLTTEM</sequence>
<organism evidence="8 9">
    <name type="scientific">Ciona savignyi</name>
    <name type="common">Pacific transparent sea squirt</name>
    <dbReference type="NCBI Taxonomy" id="51511"/>
    <lineage>
        <taxon>Eukaryota</taxon>
        <taxon>Metazoa</taxon>
        <taxon>Chordata</taxon>
        <taxon>Tunicata</taxon>
        <taxon>Ascidiacea</taxon>
        <taxon>Phlebobranchia</taxon>
        <taxon>Cionidae</taxon>
        <taxon>Ciona</taxon>
    </lineage>
</organism>
<feature type="compositionally biased region" description="Polar residues" evidence="7">
    <location>
        <begin position="504"/>
        <end position="517"/>
    </location>
</feature>
<dbReference type="InParanoid" id="H2Z869"/>
<reference evidence="8" key="2">
    <citation type="submission" date="2025-08" db="UniProtKB">
        <authorList>
            <consortium name="Ensembl"/>
        </authorList>
    </citation>
    <scope>IDENTIFICATION</scope>
</reference>
<comment type="subcellular location">
    <subcellularLocation>
        <location evidence="1">Cell membrane</location>
    </subcellularLocation>
    <subcellularLocation>
        <location evidence="2">Cytoplasm</location>
        <location evidence="2">Cytosol</location>
    </subcellularLocation>
</comment>
<evidence type="ECO:0000256" key="2">
    <source>
        <dbReference type="ARBA" id="ARBA00004514"/>
    </source>
</evidence>
<dbReference type="AlphaFoldDB" id="H2Z869"/>
<dbReference type="eggNOG" id="KOG4688">
    <property type="taxonomic scope" value="Eukaryota"/>
</dbReference>
<dbReference type="STRING" id="51511.ENSCSAVP00000013781"/>
<feature type="compositionally biased region" description="Basic and acidic residues" evidence="7">
    <location>
        <begin position="482"/>
        <end position="498"/>
    </location>
</feature>
<dbReference type="Pfam" id="PF09790">
    <property type="entry name" value="Hyccin"/>
    <property type="match status" value="1"/>
</dbReference>
<evidence type="ECO:0000256" key="7">
    <source>
        <dbReference type="SAM" id="MobiDB-lite"/>
    </source>
</evidence>
<evidence type="ECO:0000313" key="9">
    <source>
        <dbReference type="Proteomes" id="UP000007875"/>
    </source>
</evidence>
<dbReference type="GeneTree" id="ENSGT00390000011295"/>
<reference evidence="9" key="1">
    <citation type="submission" date="2003-08" db="EMBL/GenBank/DDBJ databases">
        <authorList>
            <person name="Birren B."/>
            <person name="Nusbaum C."/>
            <person name="Abebe A."/>
            <person name="Abouelleil A."/>
            <person name="Adekoya E."/>
            <person name="Ait-zahra M."/>
            <person name="Allen N."/>
            <person name="Allen T."/>
            <person name="An P."/>
            <person name="Anderson M."/>
            <person name="Anderson S."/>
            <person name="Arachchi H."/>
            <person name="Armbruster J."/>
            <person name="Bachantsang P."/>
            <person name="Baldwin J."/>
            <person name="Barry A."/>
            <person name="Bayul T."/>
            <person name="Blitshsteyn B."/>
            <person name="Bloom T."/>
            <person name="Blye J."/>
            <person name="Boguslavskiy L."/>
            <person name="Borowsky M."/>
            <person name="Boukhgalter B."/>
            <person name="Brunache A."/>
            <person name="Butler J."/>
            <person name="Calixte N."/>
            <person name="Calvo S."/>
            <person name="Camarata J."/>
            <person name="Campo K."/>
            <person name="Chang J."/>
            <person name="Cheshatsang Y."/>
            <person name="Citroen M."/>
            <person name="Collymore A."/>
            <person name="Considine T."/>
            <person name="Cook A."/>
            <person name="Cooke P."/>
            <person name="Corum B."/>
            <person name="Cuomo C."/>
            <person name="David R."/>
            <person name="Dawoe T."/>
            <person name="Degray S."/>
            <person name="Dodge S."/>
            <person name="Dooley K."/>
            <person name="Dorje P."/>
            <person name="Dorjee K."/>
            <person name="Dorris L."/>
            <person name="Duffey N."/>
            <person name="Dupes A."/>
            <person name="Elkins T."/>
            <person name="Engels R."/>
            <person name="Erickson J."/>
            <person name="Farina A."/>
            <person name="Faro S."/>
            <person name="Ferreira P."/>
            <person name="Fischer H."/>
            <person name="Fitzgerald M."/>
            <person name="Foley K."/>
            <person name="Gage D."/>
            <person name="Galagan J."/>
            <person name="Gearin G."/>
            <person name="Gnerre S."/>
            <person name="Gnirke A."/>
            <person name="Goyette A."/>
            <person name="Graham J."/>
            <person name="Grandbois E."/>
            <person name="Gyaltsen K."/>
            <person name="Hafez N."/>
            <person name="Hagopian D."/>
            <person name="Hagos B."/>
            <person name="Hall J."/>
            <person name="Hatcher B."/>
            <person name="Heller A."/>
            <person name="Higgins H."/>
            <person name="Honan T."/>
            <person name="Horn A."/>
            <person name="Houde N."/>
            <person name="Hughes L."/>
            <person name="Hulme W."/>
            <person name="Husby E."/>
            <person name="Iliev I."/>
            <person name="Jaffe D."/>
            <person name="Jones C."/>
            <person name="Kamal M."/>
            <person name="Kamat A."/>
            <person name="Kamvysselis M."/>
            <person name="Karlsson E."/>
            <person name="Kells C."/>
            <person name="Kieu A."/>
            <person name="Kisner P."/>
            <person name="Kodira C."/>
            <person name="Kulbokas E."/>
            <person name="Labutti K."/>
            <person name="Lama D."/>
            <person name="Landers T."/>
            <person name="Leger J."/>
            <person name="Levine S."/>
            <person name="Lewis D."/>
            <person name="Lewis T."/>
            <person name="Lindblad-toh K."/>
            <person name="Liu X."/>
            <person name="Lokyitsang T."/>
            <person name="Lokyitsang Y."/>
            <person name="Lucien O."/>
            <person name="Lui A."/>
            <person name="Ma L.J."/>
            <person name="Mabbitt R."/>
            <person name="Macdonald J."/>
            <person name="Maclean C."/>
            <person name="Major J."/>
            <person name="Manning J."/>
            <person name="Marabella R."/>
            <person name="Maru K."/>
            <person name="Matthews C."/>
            <person name="Mauceli E."/>
            <person name="Mccarthy M."/>
            <person name="Mcdonough S."/>
            <person name="Mcghee T."/>
            <person name="Meldrim J."/>
            <person name="Meneus L."/>
            <person name="Mesirov J."/>
            <person name="Mihalev A."/>
            <person name="Mihova T."/>
            <person name="Mikkelsen T."/>
            <person name="Mlenga V."/>
            <person name="Moru K."/>
            <person name="Mozes J."/>
            <person name="Mulrain L."/>
            <person name="Munson G."/>
            <person name="Naylor J."/>
            <person name="Newes C."/>
            <person name="Nguyen C."/>
            <person name="Nguyen N."/>
            <person name="Nguyen T."/>
            <person name="Nicol R."/>
            <person name="Nielsen C."/>
            <person name="Nizzari M."/>
            <person name="Norbu C."/>
            <person name="Norbu N."/>
            <person name="O'donnell P."/>
            <person name="Okoawo O."/>
            <person name="O'leary S."/>
            <person name="Omotosho B."/>
            <person name="O'neill K."/>
            <person name="Osman S."/>
            <person name="Parker S."/>
            <person name="Perrin D."/>
            <person name="Phunkhang P."/>
            <person name="Piqani B."/>
            <person name="Purcell S."/>
            <person name="Rachupka T."/>
            <person name="Ramasamy U."/>
            <person name="Rameau R."/>
            <person name="Ray V."/>
            <person name="Raymond C."/>
            <person name="Retta R."/>
            <person name="Richardson S."/>
            <person name="Rise C."/>
            <person name="Rodriguez J."/>
            <person name="Rogers J."/>
            <person name="Rogov P."/>
            <person name="Rutman M."/>
            <person name="Schupbach R."/>
            <person name="Seaman C."/>
            <person name="Settipalli S."/>
            <person name="Sharpe T."/>
            <person name="Sheridan J."/>
            <person name="Sherpa N."/>
            <person name="Shi J."/>
            <person name="Smirnov S."/>
            <person name="Smith C."/>
            <person name="Sougnez C."/>
            <person name="Spencer B."/>
            <person name="Stalker J."/>
            <person name="Stange-thomann N."/>
            <person name="Stavropoulos S."/>
            <person name="Stetson K."/>
            <person name="Stone C."/>
            <person name="Stone S."/>
            <person name="Stubbs M."/>
            <person name="Talamas J."/>
            <person name="Tchuinga P."/>
            <person name="Tenzing P."/>
            <person name="Tesfaye S."/>
            <person name="Theodore J."/>
            <person name="Thoulutsang Y."/>
            <person name="Topham K."/>
            <person name="Towey S."/>
            <person name="Tsamla T."/>
            <person name="Tsomo N."/>
            <person name="Vallee D."/>
            <person name="Vassiliev H."/>
            <person name="Venkataraman V."/>
            <person name="Vinson J."/>
            <person name="Vo A."/>
            <person name="Wade C."/>
            <person name="Wang S."/>
            <person name="Wangchuk T."/>
            <person name="Wangdi T."/>
            <person name="Whittaker C."/>
            <person name="Wilkinson J."/>
            <person name="Wu Y."/>
            <person name="Wyman D."/>
            <person name="Yadav S."/>
            <person name="Yang S."/>
            <person name="Yang X."/>
            <person name="Yeager S."/>
            <person name="Yee E."/>
            <person name="Young G."/>
            <person name="Zainoun J."/>
            <person name="Zembeck L."/>
            <person name="Zimmer A."/>
            <person name="Zody M."/>
            <person name="Lander E."/>
        </authorList>
    </citation>
    <scope>NUCLEOTIDE SEQUENCE [LARGE SCALE GENOMIC DNA]</scope>
</reference>
<keyword evidence="5" id="KW-0472">Membrane</keyword>
<dbReference type="Ensembl" id="ENSCSAVT00000013940.1">
    <property type="protein sequence ID" value="ENSCSAVP00000013781.1"/>
    <property type="gene ID" value="ENSCSAVG00000008083.1"/>
</dbReference>
<proteinExistence type="inferred from homology"/>
<dbReference type="GO" id="GO:0005886">
    <property type="term" value="C:plasma membrane"/>
    <property type="evidence" value="ECO:0007669"/>
    <property type="project" value="UniProtKB-SubCell"/>
</dbReference>
<dbReference type="GO" id="GO:0005829">
    <property type="term" value="C:cytosol"/>
    <property type="evidence" value="ECO:0007669"/>
    <property type="project" value="UniProtKB-SubCell"/>
</dbReference>
<feature type="compositionally biased region" description="Polar residues" evidence="7">
    <location>
        <begin position="459"/>
        <end position="475"/>
    </location>
</feature>
<feature type="compositionally biased region" description="Basic residues" evidence="7">
    <location>
        <begin position="526"/>
        <end position="537"/>
    </location>
</feature>